<dbReference type="AlphaFoldDB" id="A0A917ZWN7"/>
<comment type="caution">
    <text evidence="2">The sequence shown here is derived from an EMBL/GenBank/DDBJ whole genome shotgun (WGS) entry which is preliminary data.</text>
</comment>
<evidence type="ECO:0008006" key="4">
    <source>
        <dbReference type="Google" id="ProtNLM"/>
    </source>
</evidence>
<reference evidence="2" key="2">
    <citation type="submission" date="2020-09" db="EMBL/GenBank/DDBJ databases">
        <authorList>
            <person name="Sun Q."/>
            <person name="Zhou Y."/>
        </authorList>
    </citation>
    <scope>NUCLEOTIDE SEQUENCE</scope>
    <source>
        <strain evidence="2">CGMCC 4.7201</strain>
    </source>
</reference>
<protein>
    <recommendedName>
        <fullName evidence="4">HNH endonuclease</fullName>
    </recommendedName>
</protein>
<gene>
    <name evidence="2" type="ORF">GCM10012280_61310</name>
</gene>
<feature type="region of interest" description="Disordered" evidence="1">
    <location>
        <begin position="68"/>
        <end position="104"/>
    </location>
</feature>
<reference evidence="2" key="1">
    <citation type="journal article" date="2014" name="Int. J. Syst. Evol. Microbiol.">
        <title>Complete genome sequence of Corynebacterium casei LMG S-19264T (=DSM 44701T), isolated from a smear-ripened cheese.</title>
        <authorList>
            <consortium name="US DOE Joint Genome Institute (JGI-PGF)"/>
            <person name="Walter F."/>
            <person name="Albersmeier A."/>
            <person name="Kalinowski J."/>
            <person name="Ruckert C."/>
        </authorList>
    </citation>
    <scope>NUCLEOTIDE SEQUENCE</scope>
    <source>
        <strain evidence="2">CGMCC 4.7201</strain>
    </source>
</reference>
<evidence type="ECO:0000256" key="1">
    <source>
        <dbReference type="SAM" id="MobiDB-lite"/>
    </source>
</evidence>
<proteinExistence type="predicted"/>
<sequence length="338" mass="38080">MPTPHTLPSQAVAALTRLRETARSRSADAPEAKAELAHYVNALVGAGWPMSAVAAPLGVTRQEIHRINKQSSTLPRPARLPKVPALPEPAPEPSAKELRAPQTLTPAEAKRLRELAPLASKVRGVTAEDDPKREASEKFSKLLAEAWIRGVPRTELQKVTGQSPAAMRARLARHGYINRGASERPYKGRQAEFARKRDTCKYGHEFTPENTYEYTRPDGRVVRSCRACHVRRQRESVAARTATSTTCRNGHPLTDENTSEYTRRDGTVVRLCRVCVEQRGAESAAQQRQEVCKRGHEMTPENTYEYHRKDGKVIRTCRRCKTLRQREYEQRHGITSHR</sequence>
<accession>A0A917ZWN7</accession>
<organism evidence="2 3">
    <name type="scientific">Wenjunlia tyrosinilytica</name>
    <dbReference type="NCBI Taxonomy" id="1544741"/>
    <lineage>
        <taxon>Bacteria</taxon>
        <taxon>Bacillati</taxon>
        <taxon>Actinomycetota</taxon>
        <taxon>Actinomycetes</taxon>
        <taxon>Kitasatosporales</taxon>
        <taxon>Streptomycetaceae</taxon>
        <taxon>Wenjunlia</taxon>
    </lineage>
</organism>
<evidence type="ECO:0000313" key="2">
    <source>
        <dbReference type="EMBL" id="GGO98060.1"/>
    </source>
</evidence>
<evidence type="ECO:0000313" key="3">
    <source>
        <dbReference type="Proteomes" id="UP000641932"/>
    </source>
</evidence>
<keyword evidence="3" id="KW-1185">Reference proteome</keyword>
<dbReference type="EMBL" id="BMMS01000036">
    <property type="protein sequence ID" value="GGO98060.1"/>
    <property type="molecule type" value="Genomic_DNA"/>
</dbReference>
<dbReference type="Proteomes" id="UP000641932">
    <property type="component" value="Unassembled WGS sequence"/>
</dbReference>
<name>A0A917ZWN7_9ACTN</name>
<dbReference type="RefSeq" id="WP_189135094.1">
    <property type="nucleotide sequence ID" value="NZ_BMMS01000036.1"/>
</dbReference>